<evidence type="ECO:0008006" key="4">
    <source>
        <dbReference type="Google" id="ProtNLM"/>
    </source>
</evidence>
<evidence type="ECO:0000256" key="1">
    <source>
        <dbReference type="SAM" id="Phobius"/>
    </source>
</evidence>
<comment type="caution">
    <text evidence="2">The sequence shown here is derived from an EMBL/GenBank/DDBJ whole genome shotgun (WGS) entry which is preliminary data.</text>
</comment>
<name>A0ABQ4R4P2_9HYPH</name>
<keyword evidence="1" id="KW-1133">Transmembrane helix</keyword>
<feature type="transmembrane region" description="Helical" evidence="1">
    <location>
        <begin position="80"/>
        <end position="100"/>
    </location>
</feature>
<protein>
    <recommendedName>
        <fullName evidence="4">Peptide ABC transporter permease</fullName>
    </recommendedName>
</protein>
<keyword evidence="1" id="KW-0812">Transmembrane</keyword>
<dbReference type="EMBL" id="BPQH01000016">
    <property type="protein sequence ID" value="GJD51925.1"/>
    <property type="molecule type" value="Genomic_DNA"/>
</dbReference>
<gene>
    <name evidence="2" type="ORF">OPKNFCMD_4684</name>
</gene>
<feature type="transmembrane region" description="Helical" evidence="1">
    <location>
        <begin position="237"/>
        <end position="256"/>
    </location>
</feature>
<feature type="transmembrane region" description="Helical" evidence="1">
    <location>
        <begin position="12"/>
        <end position="35"/>
    </location>
</feature>
<evidence type="ECO:0000313" key="2">
    <source>
        <dbReference type="EMBL" id="GJD51925.1"/>
    </source>
</evidence>
<feature type="transmembrane region" description="Helical" evidence="1">
    <location>
        <begin position="318"/>
        <end position="335"/>
    </location>
</feature>
<evidence type="ECO:0000313" key="3">
    <source>
        <dbReference type="Proteomes" id="UP001055167"/>
    </source>
</evidence>
<feature type="transmembrane region" description="Helical" evidence="1">
    <location>
        <begin position="166"/>
        <end position="185"/>
    </location>
</feature>
<keyword evidence="3" id="KW-1185">Reference proteome</keyword>
<sequence length="409" mass="42074">MPRATSPSTDPAVDAAALLRRLGFFGLMVAVPASALLSRRAVVILTPIAIVLLILASALDGAQRPLASGAARIGGSRATLAGALLIGWCALSLIWTPFPGPATERLLNVAAAVALTIAGTLALPDRMRSANLYLLPVGVGVAALAAVMLGLFSGASLRGGFEDDSALERGAMLLALLLWPAVAWLRSRRRDVEALGLAVMVALALVLAPGPVPLMALAVGAAAFAASAWRPAAGVRLTAGIAAGLVALAPLLPFVLRPVLTPLLGPLHPGVLALRTWQRVVTAEPLRLITGHGFETALRGKMVGLLPANAPSSLLFEIWYELGVVGALAAAYVLWSAIRQSGRDHPVLTPGAMATAATAFASACLGLGTTAIWWFTSVTIVVLVFIATERGQFRTSRPKASALPTGQAP</sequence>
<feature type="transmembrane region" description="Helical" evidence="1">
    <location>
        <begin position="106"/>
        <end position="123"/>
    </location>
</feature>
<feature type="transmembrane region" description="Helical" evidence="1">
    <location>
        <begin position="41"/>
        <end position="59"/>
    </location>
</feature>
<dbReference type="RefSeq" id="WP_128565049.1">
    <property type="nucleotide sequence ID" value="NZ_BPQH01000016.1"/>
</dbReference>
<accession>A0ABQ4R4P2</accession>
<organism evidence="2 3">
    <name type="scientific">Methylobacterium crusticola</name>
    <dbReference type="NCBI Taxonomy" id="1697972"/>
    <lineage>
        <taxon>Bacteria</taxon>
        <taxon>Pseudomonadati</taxon>
        <taxon>Pseudomonadota</taxon>
        <taxon>Alphaproteobacteria</taxon>
        <taxon>Hyphomicrobiales</taxon>
        <taxon>Methylobacteriaceae</taxon>
        <taxon>Methylobacterium</taxon>
    </lineage>
</organism>
<proteinExistence type="predicted"/>
<feature type="transmembrane region" description="Helical" evidence="1">
    <location>
        <begin position="347"/>
        <end position="365"/>
    </location>
</feature>
<keyword evidence="1" id="KW-0472">Membrane</keyword>
<reference evidence="2" key="1">
    <citation type="journal article" date="2021" name="Front. Microbiol.">
        <title>Comprehensive Comparative Genomics and Phenotyping of Methylobacterium Species.</title>
        <authorList>
            <person name="Alessa O."/>
            <person name="Ogura Y."/>
            <person name="Fujitani Y."/>
            <person name="Takami H."/>
            <person name="Hayashi T."/>
            <person name="Sahin N."/>
            <person name="Tani A."/>
        </authorList>
    </citation>
    <scope>NUCLEOTIDE SEQUENCE</scope>
    <source>
        <strain evidence="2">KCTC 52305</strain>
    </source>
</reference>
<feature type="transmembrane region" description="Helical" evidence="1">
    <location>
        <begin position="132"/>
        <end position="154"/>
    </location>
</feature>
<reference evidence="2" key="2">
    <citation type="submission" date="2021-08" db="EMBL/GenBank/DDBJ databases">
        <authorList>
            <person name="Tani A."/>
            <person name="Ola A."/>
            <person name="Ogura Y."/>
            <person name="Katsura K."/>
            <person name="Hayashi T."/>
        </authorList>
    </citation>
    <scope>NUCLEOTIDE SEQUENCE</scope>
    <source>
        <strain evidence="2">KCTC 52305</strain>
    </source>
</reference>
<feature type="transmembrane region" description="Helical" evidence="1">
    <location>
        <begin position="192"/>
        <end position="208"/>
    </location>
</feature>
<dbReference type="Proteomes" id="UP001055167">
    <property type="component" value="Unassembled WGS sequence"/>
</dbReference>